<feature type="region of interest" description="Disordered" evidence="1">
    <location>
        <begin position="52"/>
        <end position="75"/>
    </location>
</feature>
<keyword evidence="2" id="KW-0614">Plasmid</keyword>
<gene>
    <name evidence="2" type="ORF">CGLY_16670</name>
</gene>
<sequence>MGGRYRIGELLERVGEHRRFSAVTVQDHLIVSGATQFRTTRRVASEDSPYTAIGVPSGISRDPVRQPAPRATMKL</sequence>
<evidence type="ECO:0000313" key="2">
    <source>
        <dbReference type="EMBL" id="AHW65707.1"/>
    </source>
</evidence>
<dbReference type="EMBL" id="CP006843">
    <property type="protein sequence ID" value="AHW65707.1"/>
    <property type="molecule type" value="Genomic_DNA"/>
</dbReference>
<accession>X5DYN3</accession>
<proteinExistence type="predicted"/>
<evidence type="ECO:0000256" key="1">
    <source>
        <dbReference type="SAM" id="MobiDB-lite"/>
    </source>
</evidence>
<organism evidence="2 3">
    <name type="scientific">Corynebacterium glyciniphilum AJ 3170</name>
    <dbReference type="NCBI Taxonomy" id="1404245"/>
    <lineage>
        <taxon>Bacteria</taxon>
        <taxon>Bacillati</taxon>
        <taxon>Actinomycetota</taxon>
        <taxon>Actinomycetes</taxon>
        <taxon>Mycobacteriales</taxon>
        <taxon>Corynebacteriaceae</taxon>
        <taxon>Corynebacterium</taxon>
    </lineage>
</organism>
<dbReference type="HOGENOM" id="CLU_2664881_0_0_11"/>
<keyword evidence="3" id="KW-1185">Reference proteome</keyword>
<dbReference type="AlphaFoldDB" id="X5DYN3"/>
<protein>
    <submittedName>
        <fullName evidence="2">Uncharacterized protein</fullName>
    </submittedName>
</protein>
<name>X5DYN3_9CORY</name>
<reference evidence="2 3" key="1">
    <citation type="journal article" date="2015" name="Int. J. Syst. Evol. Microbiol.">
        <title>Revisiting Corynebacterium glyciniphilum (ex Kubota et al., 1972) sp. nov., nom. rev., isolated from putrefied banana.</title>
        <authorList>
            <person name="Al-Dilaimi A."/>
            <person name="Bednarz H."/>
            <person name="Lomker A."/>
            <person name="Niehaus K."/>
            <person name="Kalinowski J."/>
            <person name="Ruckert C."/>
        </authorList>
    </citation>
    <scope>NUCLEOTIDE SEQUENCE [LARGE SCALE GENOMIC DNA]</scope>
    <source>
        <strain evidence="2">AJ 3170</strain>
        <plasmid evidence="3">Plasmid pCgly1</plasmid>
    </source>
</reference>
<dbReference type="Proteomes" id="UP000023703">
    <property type="component" value="Plasmid pCgly1"/>
</dbReference>
<dbReference type="KEGG" id="cgy:CGLY_16670"/>
<geneLocation type="plasmid" evidence="2 3">
    <name>pCgly1</name>
</geneLocation>
<evidence type="ECO:0000313" key="3">
    <source>
        <dbReference type="Proteomes" id="UP000023703"/>
    </source>
</evidence>